<dbReference type="Proteomes" id="UP000664382">
    <property type="component" value="Unassembled WGS sequence"/>
</dbReference>
<evidence type="ECO:0000313" key="14">
    <source>
        <dbReference type="EMBL" id="MBO1902563.1"/>
    </source>
</evidence>
<accession>A0A939SCP3</accession>
<evidence type="ECO:0000256" key="1">
    <source>
        <dbReference type="ARBA" id="ARBA00002536"/>
    </source>
</evidence>
<feature type="transmembrane region" description="Helical" evidence="13">
    <location>
        <begin position="88"/>
        <end position="107"/>
    </location>
</feature>
<keyword evidence="15" id="KW-1185">Reference proteome</keyword>
<organism evidence="14 15">
    <name type="scientific">Leucobacter weissii</name>
    <dbReference type="NCBI Taxonomy" id="1983706"/>
    <lineage>
        <taxon>Bacteria</taxon>
        <taxon>Bacillati</taxon>
        <taxon>Actinomycetota</taxon>
        <taxon>Actinomycetes</taxon>
        <taxon>Micrococcales</taxon>
        <taxon>Microbacteriaceae</taxon>
        <taxon>Leucobacter</taxon>
    </lineage>
</organism>
<dbReference type="EMBL" id="JAGDYM010000013">
    <property type="protein sequence ID" value="MBO1902563.1"/>
    <property type="molecule type" value="Genomic_DNA"/>
</dbReference>
<keyword evidence="9 13" id="KW-0472">Membrane</keyword>
<evidence type="ECO:0000256" key="6">
    <source>
        <dbReference type="ARBA" id="ARBA00022692"/>
    </source>
</evidence>
<gene>
    <name evidence="14" type="ORF">J4H92_11455</name>
</gene>
<comment type="catalytic activity">
    <reaction evidence="12">
        <text>4 Fe(II)-[cytochrome c] + O2 + 8 H(+)(in) = 4 Fe(III)-[cytochrome c] + 2 H2O + 4 H(+)(out)</text>
        <dbReference type="Rhea" id="RHEA:11436"/>
        <dbReference type="Rhea" id="RHEA-COMP:10350"/>
        <dbReference type="Rhea" id="RHEA-COMP:14399"/>
        <dbReference type="ChEBI" id="CHEBI:15377"/>
        <dbReference type="ChEBI" id="CHEBI:15378"/>
        <dbReference type="ChEBI" id="CHEBI:15379"/>
        <dbReference type="ChEBI" id="CHEBI:29033"/>
        <dbReference type="ChEBI" id="CHEBI:29034"/>
        <dbReference type="EC" id="7.1.1.9"/>
    </reaction>
</comment>
<reference evidence="14" key="1">
    <citation type="submission" date="2021-03" db="EMBL/GenBank/DDBJ databases">
        <title>Leucobacter chromiisoli sp. nov., isolated from chromium-containing soil of chemical plant.</title>
        <authorList>
            <person name="Xu Z."/>
        </authorList>
    </citation>
    <scope>NUCLEOTIDE SEQUENCE</scope>
    <source>
        <strain evidence="14">S27</strain>
    </source>
</reference>
<evidence type="ECO:0000313" key="15">
    <source>
        <dbReference type="Proteomes" id="UP000664382"/>
    </source>
</evidence>
<name>A0A939SCP3_9MICO</name>
<keyword evidence="7" id="KW-1278">Translocase</keyword>
<dbReference type="GO" id="GO:0004129">
    <property type="term" value="F:cytochrome-c oxidase activity"/>
    <property type="evidence" value="ECO:0007669"/>
    <property type="project" value="UniProtKB-EC"/>
</dbReference>
<evidence type="ECO:0000256" key="5">
    <source>
        <dbReference type="ARBA" id="ARBA00022475"/>
    </source>
</evidence>
<comment type="function">
    <text evidence="1">Part of cytochrome c oxidase, its function is unknown.</text>
</comment>
<evidence type="ECO:0000256" key="4">
    <source>
        <dbReference type="ARBA" id="ARBA00012949"/>
    </source>
</evidence>
<dbReference type="EC" id="7.1.1.9" evidence="4"/>
<feature type="transmembrane region" description="Helical" evidence="13">
    <location>
        <begin position="112"/>
        <end position="131"/>
    </location>
</feature>
<comment type="caution">
    <text evidence="14">The sequence shown here is derived from an EMBL/GenBank/DDBJ whole genome shotgun (WGS) entry which is preliminary data.</text>
</comment>
<dbReference type="AlphaFoldDB" id="A0A939SCP3"/>
<evidence type="ECO:0000256" key="2">
    <source>
        <dbReference type="ARBA" id="ARBA00004651"/>
    </source>
</evidence>
<feature type="transmembrane region" description="Helical" evidence="13">
    <location>
        <begin position="37"/>
        <end position="57"/>
    </location>
</feature>
<evidence type="ECO:0000256" key="12">
    <source>
        <dbReference type="ARBA" id="ARBA00047816"/>
    </source>
</evidence>
<evidence type="ECO:0000256" key="13">
    <source>
        <dbReference type="SAM" id="Phobius"/>
    </source>
</evidence>
<evidence type="ECO:0000256" key="9">
    <source>
        <dbReference type="ARBA" id="ARBA00023136"/>
    </source>
</evidence>
<keyword evidence="6 13" id="KW-0812">Transmembrane</keyword>
<dbReference type="GO" id="GO:0022900">
    <property type="term" value="P:electron transport chain"/>
    <property type="evidence" value="ECO:0007669"/>
    <property type="project" value="InterPro"/>
</dbReference>
<evidence type="ECO:0000256" key="8">
    <source>
        <dbReference type="ARBA" id="ARBA00022989"/>
    </source>
</evidence>
<dbReference type="GO" id="GO:0005886">
    <property type="term" value="C:plasma membrane"/>
    <property type="evidence" value="ECO:0007669"/>
    <property type="project" value="UniProtKB-SubCell"/>
</dbReference>
<protein>
    <recommendedName>
        <fullName evidence="4">cytochrome-c oxidase</fullName>
        <ecNumber evidence="4">7.1.1.9</ecNumber>
    </recommendedName>
    <alternativeName>
        <fullName evidence="11">Cytochrome aa3 subunit 4</fullName>
    </alternativeName>
    <alternativeName>
        <fullName evidence="10">Cytochrome c oxidase polypeptide IV</fullName>
    </alternativeName>
</protein>
<sequence length="140" mass="15422">MKSSIVIFGLLTAYFLLIGTIYTLWNLGLHGRIEWAGSTAILLSAGLTGFIASYLVLVHRKQGGELVEDTLDSDIDDGDPEIGEFSPWSWWPLVLAFGASLVVLGLCIGNGFWLTFLALPLVPVAVVGWIYEYYRGHFAR</sequence>
<evidence type="ECO:0000256" key="11">
    <source>
        <dbReference type="ARBA" id="ARBA00031401"/>
    </source>
</evidence>
<dbReference type="Pfam" id="PF12270">
    <property type="entry name" value="Cyt_c_ox_IV"/>
    <property type="match status" value="1"/>
</dbReference>
<evidence type="ECO:0000256" key="3">
    <source>
        <dbReference type="ARBA" id="ARBA00006870"/>
    </source>
</evidence>
<evidence type="ECO:0000256" key="10">
    <source>
        <dbReference type="ARBA" id="ARBA00031366"/>
    </source>
</evidence>
<comment type="subcellular location">
    <subcellularLocation>
        <location evidence="2">Cell membrane</location>
        <topology evidence="2">Multi-pass membrane protein</topology>
    </subcellularLocation>
</comment>
<dbReference type="RefSeq" id="WP_208098322.1">
    <property type="nucleotide sequence ID" value="NZ_JAGDYM010000013.1"/>
</dbReference>
<evidence type="ECO:0000256" key="7">
    <source>
        <dbReference type="ARBA" id="ARBA00022967"/>
    </source>
</evidence>
<keyword evidence="5" id="KW-1003">Cell membrane</keyword>
<comment type="similarity">
    <text evidence="3">Belongs to the cytochrome c oxidase bacterial subunit CtaF family.</text>
</comment>
<proteinExistence type="inferred from homology"/>
<dbReference type="InterPro" id="IPR021050">
    <property type="entry name" value="Cyt_c_oxidase_su4_actinobac"/>
</dbReference>
<keyword evidence="8 13" id="KW-1133">Transmembrane helix</keyword>
<feature type="transmembrane region" description="Helical" evidence="13">
    <location>
        <begin position="6"/>
        <end position="25"/>
    </location>
</feature>